<proteinExistence type="predicted"/>
<name>A0A1M5D1X0_9BACT</name>
<evidence type="ECO:0000313" key="4">
    <source>
        <dbReference type="Proteomes" id="UP000184076"/>
    </source>
</evidence>
<sequence>MKDAIRPVLFRLPAAVSSLLFTAGAADLWAVETRPGPEGFSGVGMTEVVLLAGMFLMGAVSAYVVLRVRLRARSRELLTVLAELRRKNNELEAEVEERQQMEKDKERLIQELKEALENLRKLRGLLPICAYCKKIRDDKGYWNQLESYMAQHADVSFTHSVCPECSKKIYEELQAYKDAEAKKKAAAG</sequence>
<feature type="transmembrane region" description="Helical" evidence="2">
    <location>
        <begin position="49"/>
        <end position="66"/>
    </location>
</feature>
<keyword evidence="2" id="KW-0472">Membrane</keyword>
<organism evidence="3 4">
    <name type="scientific">Desulfacinum infernum DSM 9756</name>
    <dbReference type="NCBI Taxonomy" id="1121391"/>
    <lineage>
        <taxon>Bacteria</taxon>
        <taxon>Pseudomonadati</taxon>
        <taxon>Thermodesulfobacteriota</taxon>
        <taxon>Syntrophobacteria</taxon>
        <taxon>Syntrophobacterales</taxon>
        <taxon>Syntrophobacteraceae</taxon>
        <taxon>Desulfacinum</taxon>
    </lineage>
</organism>
<keyword evidence="4" id="KW-1185">Reference proteome</keyword>
<dbReference type="STRING" id="1121391.SAMN02745206_02318"/>
<dbReference type="Proteomes" id="UP000184076">
    <property type="component" value="Unassembled WGS sequence"/>
</dbReference>
<evidence type="ECO:0000256" key="1">
    <source>
        <dbReference type="SAM" id="Coils"/>
    </source>
</evidence>
<feature type="coiled-coil region" evidence="1">
    <location>
        <begin position="67"/>
        <end position="125"/>
    </location>
</feature>
<evidence type="ECO:0000313" key="3">
    <source>
        <dbReference type="EMBL" id="SHF60825.1"/>
    </source>
</evidence>
<keyword evidence="2" id="KW-0812">Transmembrane</keyword>
<evidence type="ECO:0000256" key="2">
    <source>
        <dbReference type="SAM" id="Phobius"/>
    </source>
</evidence>
<gene>
    <name evidence="3" type="ORF">SAMN02745206_02318</name>
</gene>
<dbReference type="EMBL" id="FQVB01000022">
    <property type="protein sequence ID" value="SHF60825.1"/>
    <property type="molecule type" value="Genomic_DNA"/>
</dbReference>
<protein>
    <submittedName>
        <fullName evidence="3">Uncharacterized protein</fullName>
    </submittedName>
</protein>
<keyword evidence="1" id="KW-0175">Coiled coil</keyword>
<accession>A0A1M5D1X0</accession>
<reference evidence="4" key="1">
    <citation type="submission" date="2016-11" db="EMBL/GenBank/DDBJ databases">
        <authorList>
            <person name="Varghese N."/>
            <person name="Submissions S."/>
        </authorList>
    </citation>
    <scope>NUCLEOTIDE SEQUENCE [LARGE SCALE GENOMIC DNA]</scope>
    <source>
        <strain evidence="4">DSM 9756</strain>
    </source>
</reference>
<dbReference type="AlphaFoldDB" id="A0A1M5D1X0"/>
<keyword evidence="2" id="KW-1133">Transmembrane helix</keyword>